<evidence type="ECO:0008006" key="4">
    <source>
        <dbReference type="Google" id="ProtNLM"/>
    </source>
</evidence>
<sequence>MTTTRLLARGVALAAVAATALAMAAPAASAEPVPTFDFADCPSIPAGANPAEWRCEVMMATGTIRVGGIEQSLGPMRLTFAEGRLDGKYAQVFGALRTKKVPLGRGLLSTRLSYAGYSDFQSNDQRMGDLHVKLDLVGSLLPEGCAIGSDADPIKTAVKATAKPEVVSENPLVVRFPLVDNDFAVPRTHGCGLFGHLLNRRLGLPSPSGENSLSMTTYVSMKGYA</sequence>
<evidence type="ECO:0000313" key="3">
    <source>
        <dbReference type="Proteomes" id="UP000294257"/>
    </source>
</evidence>
<dbReference type="Proteomes" id="UP000294257">
    <property type="component" value="Unassembled WGS sequence"/>
</dbReference>
<protein>
    <recommendedName>
        <fullName evidence="4">Secreted protein</fullName>
    </recommendedName>
</protein>
<feature type="chain" id="PRO_5020473576" description="Secreted protein" evidence="1">
    <location>
        <begin position="31"/>
        <end position="225"/>
    </location>
</feature>
<evidence type="ECO:0000256" key="1">
    <source>
        <dbReference type="SAM" id="SignalP"/>
    </source>
</evidence>
<gene>
    <name evidence="2" type="ORF">EV193_10332</name>
</gene>
<organism evidence="2 3">
    <name type="scientific">Herbihabitans rhizosphaerae</name>
    <dbReference type="NCBI Taxonomy" id="1872711"/>
    <lineage>
        <taxon>Bacteria</taxon>
        <taxon>Bacillati</taxon>
        <taxon>Actinomycetota</taxon>
        <taxon>Actinomycetes</taxon>
        <taxon>Pseudonocardiales</taxon>
        <taxon>Pseudonocardiaceae</taxon>
        <taxon>Herbihabitans</taxon>
    </lineage>
</organism>
<reference evidence="2 3" key="1">
    <citation type="submission" date="2019-02" db="EMBL/GenBank/DDBJ databases">
        <title>Genomic Encyclopedia of Type Strains, Phase IV (KMG-IV): sequencing the most valuable type-strain genomes for metagenomic binning, comparative biology and taxonomic classification.</title>
        <authorList>
            <person name="Goeker M."/>
        </authorList>
    </citation>
    <scope>NUCLEOTIDE SEQUENCE [LARGE SCALE GENOMIC DNA]</scope>
    <source>
        <strain evidence="2 3">DSM 101727</strain>
    </source>
</reference>
<dbReference type="RefSeq" id="WP_130343740.1">
    <property type="nucleotide sequence ID" value="NZ_SGWQ01000003.1"/>
</dbReference>
<dbReference type="OrthoDB" id="4461339at2"/>
<dbReference type="PROSITE" id="PS51318">
    <property type="entry name" value="TAT"/>
    <property type="match status" value="1"/>
</dbReference>
<keyword evidence="3" id="KW-1185">Reference proteome</keyword>
<dbReference type="InterPro" id="IPR006311">
    <property type="entry name" value="TAT_signal"/>
</dbReference>
<feature type="signal peptide" evidence="1">
    <location>
        <begin position="1"/>
        <end position="30"/>
    </location>
</feature>
<proteinExistence type="predicted"/>
<name>A0A4Q7KXJ6_9PSEU</name>
<dbReference type="AlphaFoldDB" id="A0A4Q7KXJ6"/>
<keyword evidence="1" id="KW-0732">Signal</keyword>
<comment type="caution">
    <text evidence="2">The sequence shown here is derived from an EMBL/GenBank/DDBJ whole genome shotgun (WGS) entry which is preliminary data.</text>
</comment>
<accession>A0A4Q7KXJ6</accession>
<evidence type="ECO:0000313" key="2">
    <source>
        <dbReference type="EMBL" id="RZS40721.1"/>
    </source>
</evidence>
<dbReference type="EMBL" id="SGWQ01000003">
    <property type="protein sequence ID" value="RZS40721.1"/>
    <property type="molecule type" value="Genomic_DNA"/>
</dbReference>